<dbReference type="Pfam" id="PF13174">
    <property type="entry name" value="TPR_6"/>
    <property type="match status" value="1"/>
</dbReference>
<dbReference type="SUPFAM" id="SSF52833">
    <property type="entry name" value="Thioredoxin-like"/>
    <property type="match status" value="1"/>
</dbReference>
<dbReference type="GO" id="GO:0006950">
    <property type="term" value="P:response to stress"/>
    <property type="evidence" value="ECO:0007669"/>
    <property type="project" value="UniProtKB-ARBA"/>
</dbReference>
<feature type="domain" description="Thioredoxin" evidence="4">
    <location>
        <begin position="416"/>
        <end position="498"/>
    </location>
</feature>
<keyword evidence="1" id="KW-0677">Repeat</keyword>
<name>A0A067FB24_CITSI</name>
<dbReference type="eggNOG" id="KOG0907">
    <property type="taxonomic scope" value="Eukaryota"/>
</dbReference>
<dbReference type="CDD" id="cd02947">
    <property type="entry name" value="TRX_family"/>
    <property type="match status" value="1"/>
</dbReference>
<dbReference type="PaxDb" id="2711-XP_006469028.1"/>
<dbReference type="Pfam" id="PF13432">
    <property type="entry name" value="TPR_16"/>
    <property type="match status" value="1"/>
</dbReference>
<feature type="repeat" description="TPR" evidence="3">
    <location>
        <begin position="48"/>
        <end position="81"/>
    </location>
</feature>
<organism evidence="5 6">
    <name type="scientific">Citrus sinensis</name>
    <name type="common">Sweet orange</name>
    <name type="synonym">Citrus aurantium var. sinensis</name>
    <dbReference type="NCBI Taxonomy" id="2711"/>
    <lineage>
        <taxon>Eukaryota</taxon>
        <taxon>Viridiplantae</taxon>
        <taxon>Streptophyta</taxon>
        <taxon>Embryophyta</taxon>
        <taxon>Tracheophyta</taxon>
        <taxon>Spermatophyta</taxon>
        <taxon>Magnoliopsida</taxon>
        <taxon>eudicotyledons</taxon>
        <taxon>Gunneridae</taxon>
        <taxon>Pentapetalae</taxon>
        <taxon>rosids</taxon>
        <taxon>malvids</taxon>
        <taxon>Sapindales</taxon>
        <taxon>Rutaceae</taxon>
        <taxon>Aurantioideae</taxon>
        <taxon>Citrus</taxon>
    </lineage>
</organism>
<dbReference type="GO" id="GO:0005737">
    <property type="term" value="C:cytoplasm"/>
    <property type="evidence" value="ECO:0000318"/>
    <property type="project" value="GO_Central"/>
</dbReference>
<keyword evidence="2 3" id="KW-0802">TPR repeat</keyword>
<reference evidence="5 6" key="1">
    <citation type="submission" date="2014-04" db="EMBL/GenBank/DDBJ databases">
        <authorList>
            <consortium name="International Citrus Genome Consortium"/>
            <person name="Gmitter F."/>
            <person name="Chen C."/>
            <person name="Farmerie W."/>
            <person name="Harkins T."/>
            <person name="Desany B."/>
            <person name="Mohiuddin M."/>
            <person name="Kodira C."/>
            <person name="Borodovsky M."/>
            <person name="Lomsadze A."/>
            <person name="Burns P."/>
            <person name="Jenkins J."/>
            <person name="Prochnik S."/>
            <person name="Shu S."/>
            <person name="Chapman J."/>
            <person name="Pitluck S."/>
            <person name="Schmutz J."/>
            <person name="Rokhsar D."/>
        </authorList>
    </citation>
    <scope>NUCLEOTIDE SEQUENCE</scope>
</reference>
<evidence type="ECO:0000259" key="4">
    <source>
        <dbReference type="Pfam" id="PF00085"/>
    </source>
</evidence>
<dbReference type="SUPFAM" id="SSF48452">
    <property type="entry name" value="TPR-like"/>
    <property type="match status" value="1"/>
</dbReference>
<dbReference type="InterPro" id="IPR044534">
    <property type="entry name" value="TTL1-4"/>
</dbReference>
<gene>
    <name evidence="5" type="ORF">CISIN_1g009096mg</name>
</gene>
<dbReference type="Proteomes" id="UP000027120">
    <property type="component" value="Unassembled WGS sequence"/>
</dbReference>
<proteinExistence type="predicted"/>
<dbReference type="eggNOG" id="KOG1124">
    <property type="taxonomic scope" value="Eukaryota"/>
</dbReference>
<dbReference type="PANTHER" id="PTHR46050:SF29">
    <property type="entry name" value="TPR REPEAT-CONTAINING THIOREDOXIN TTL4"/>
    <property type="match status" value="1"/>
</dbReference>
<dbReference type="STRING" id="2711.A0A067FB24"/>
<evidence type="ECO:0000313" key="6">
    <source>
        <dbReference type="Proteomes" id="UP000027120"/>
    </source>
</evidence>
<sequence>MTCRVSNRTDTLGTGTGNYGHGSIVRSCSSNINNNNNNVKTSNVAVDAEEVKRAGNEMYRKGNFVEALKLYDKAISMSPENAAYRSNRAATLTALGRLTEAVSDCEEAVRLDPGYNRAHQRLASLYFRLGQVENARHHLCFPGHHPDPNELLKLQSFEKHLNRCAESRKIGDWKTVLRETDAAIAIGVDSSPQLVACKAEAHLKLHQNEDADSCLSNMPKFEHYSPPSQVKFLVWLLKLMFNISELRFENAVSSAEKAGLLDYSNVEIASVLTNVKMVVRARTRGNNLFSSRRYSEACSAYGEGLKYDSYNSILYCNRAICWSKMGLWENSIEDCNVALRIQPNYTKALLRRAVSNEKLGRWSEAVRDYEALRRELPGDNEVAESLHNAQVALKKSRGEFVNNMKMSGEVEEISSLEKFKAAISSPGVSLVHFKEASSEKCEEISPFVNLLCVRYPYVHFFKVDVEESLAIAKSEGVRTVPTFKIYKNGEKLKEMINPSHQFLEDSANLAPSPVYKLPLVTLACSPFGWFSTAVVTGESEHID</sequence>
<dbReference type="PROSITE" id="PS50005">
    <property type="entry name" value="TPR"/>
    <property type="match status" value="1"/>
</dbReference>
<dbReference type="AlphaFoldDB" id="A0A067FB24"/>
<accession>A0A067FB24</accession>
<dbReference type="EMBL" id="KK784913">
    <property type="protein sequence ID" value="KDO63340.1"/>
    <property type="molecule type" value="Genomic_DNA"/>
</dbReference>
<dbReference type="SMR" id="A0A067FB24"/>
<evidence type="ECO:0000256" key="2">
    <source>
        <dbReference type="ARBA" id="ARBA00022803"/>
    </source>
</evidence>
<dbReference type="SMART" id="SM00028">
    <property type="entry name" value="TPR"/>
    <property type="match status" value="5"/>
</dbReference>
<dbReference type="InterPro" id="IPR036249">
    <property type="entry name" value="Thioredoxin-like_sf"/>
</dbReference>
<protein>
    <recommendedName>
        <fullName evidence="4">Thioredoxin domain-containing protein</fullName>
    </recommendedName>
</protein>
<evidence type="ECO:0000256" key="3">
    <source>
        <dbReference type="PROSITE-ProRule" id="PRU00339"/>
    </source>
</evidence>
<dbReference type="Gene3D" id="3.40.30.10">
    <property type="entry name" value="Glutaredoxin"/>
    <property type="match status" value="1"/>
</dbReference>
<dbReference type="Pfam" id="PF00085">
    <property type="entry name" value="Thioredoxin"/>
    <property type="match status" value="1"/>
</dbReference>
<evidence type="ECO:0000313" key="5">
    <source>
        <dbReference type="EMBL" id="KDO63340.1"/>
    </source>
</evidence>
<keyword evidence="6" id="KW-1185">Reference proteome</keyword>
<dbReference type="PANTHER" id="PTHR46050">
    <property type="entry name" value="TPR REPEAT-CONTAINING THIOREDOXIN"/>
    <property type="match status" value="1"/>
</dbReference>
<dbReference type="InterPro" id="IPR019734">
    <property type="entry name" value="TPR_rpt"/>
</dbReference>
<evidence type="ECO:0000256" key="1">
    <source>
        <dbReference type="ARBA" id="ARBA00022737"/>
    </source>
</evidence>
<dbReference type="Gene3D" id="1.25.40.10">
    <property type="entry name" value="Tetratricopeptide repeat domain"/>
    <property type="match status" value="1"/>
</dbReference>
<dbReference type="InterPro" id="IPR013766">
    <property type="entry name" value="Thioredoxin_domain"/>
</dbReference>
<dbReference type="InterPro" id="IPR011990">
    <property type="entry name" value="TPR-like_helical_dom_sf"/>
</dbReference>
<dbReference type="FunFam" id="3.40.30.10:FF:000211">
    <property type="entry name" value="TPR repeat-containing thioredoxin TTL4"/>
    <property type="match status" value="1"/>
</dbReference>